<sequence length="500" mass="56352">MLCNMESGLEFNYNNNSHPTTSSIVGNSSSLNGRQILPGEITFGKNDRYGSSRQLSHQLYGNAPSVFQGLNFLDQNIFEYEATLSGGTHQQNCRMSSRGNKDAYSVSHQPTVNEFSVIQSRSSESPRYNSTKRLQYVTSPYLFSVCGSNEIENPNLLSQQQPRIDRNVINDSRPYKRQRLGSVSVKIEGLYSPTKLIRKEFRTNGVLHQQSGKTKDSEMNHELSENDSNKQRFTDSLARQPHEAEFCMGQDFYSKPQQTSENGSSAIQEANLHEDESTKSPSSHSFPNNSSAKGYLTNKDSYTLARITSNSGVNMHPGLQSKDIHIFVVEPGDCGTIRLIKTFATNSQLGSPNRFGLPFKKNIIMRGISFTVNVWHMQELIDNTEDLKTCFKFSRSMLVPVYDVAEKSCIFKISRLILVMKETISDSIPVYLVGNTSDVRNKSAVNASNKKGNRFISFDYGIYLKEKYGLLAFRELSIESVTEVDALFLDIINRTFKHKL</sequence>
<feature type="compositionally biased region" description="Basic and acidic residues" evidence="1">
    <location>
        <begin position="213"/>
        <end position="232"/>
    </location>
</feature>
<proteinExistence type="predicted"/>
<dbReference type="Pfam" id="PF00071">
    <property type="entry name" value="Ras"/>
    <property type="match status" value="1"/>
</dbReference>
<dbReference type="AlphaFoldDB" id="A0A4Y2RK79"/>
<feature type="compositionally biased region" description="Low complexity" evidence="1">
    <location>
        <begin position="280"/>
        <end position="291"/>
    </location>
</feature>
<comment type="caution">
    <text evidence="2">The sequence shown here is derived from an EMBL/GenBank/DDBJ whole genome shotgun (WGS) entry which is preliminary data.</text>
</comment>
<feature type="region of interest" description="Disordered" evidence="1">
    <location>
        <begin position="202"/>
        <end position="232"/>
    </location>
</feature>
<dbReference type="SUPFAM" id="SSF52540">
    <property type="entry name" value="P-loop containing nucleoside triphosphate hydrolases"/>
    <property type="match status" value="1"/>
</dbReference>
<reference evidence="2 3" key="1">
    <citation type="journal article" date="2019" name="Sci. Rep.">
        <title>Orb-weaving spider Araneus ventricosus genome elucidates the spidroin gene catalogue.</title>
        <authorList>
            <person name="Kono N."/>
            <person name="Nakamura H."/>
            <person name="Ohtoshi R."/>
            <person name="Moran D.A.P."/>
            <person name="Shinohara A."/>
            <person name="Yoshida Y."/>
            <person name="Fujiwara M."/>
            <person name="Mori M."/>
            <person name="Tomita M."/>
            <person name="Arakawa K."/>
        </authorList>
    </citation>
    <scope>NUCLEOTIDE SEQUENCE [LARGE SCALE GENOMIC DNA]</scope>
</reference>
<accession>A0A4Y2RK79</accession>
<dbReference type="EMBL" id="BGPR01017279">
    <property type="protein sequence ID" value="GBN75669.1"/>
    <property type="molecule type" value="Genomic_DNA"/>
</dbReference>
<dbReference type="Proteomes" id="UP000499080">
    <property type="component" value="Unassembled WGS sequence"/>
</dbReference>
<protein>
    <submittedName>
        <fullName evidence="2">Uncharacterized protein</fullName>
    </submittedName>
</protein>
<evidence type="ECO:0000256" key="1">
    <source>
        <dbReference type="SAM" id="MobiDB-lite"/>
    </source>
</evidence>
<dbReference type="InterPro" id="IPR027417">
    <property type="entry name" value="P-loop_NTPase"/>
</dbReference>
<gene>
    <name evidence="2" type="ORF">AVEN_26690_1</name>
</gene>
<feature type="region of interest" description="Disordered" evidence="1">
    <location>
        <begin position="272"/>
        <end position="292"/>
    </location>
</feature>
<organism evidence="2 3">
    <name type="scientific">Araneus ventricosus</name>
    <name type="common">Orbweaver spider</name>
    <name type="synonym">Epeira ventricosa</name>
    <dbReference type="NCBI Taxonomy" id="182803"/>
    <lineage>
        <taxon>Eukaryota</taxon>
        <taxon>Metazoa</taxon>
        <taxon>Ecdysozoa</taxon>
        <taxon>Arthropoda</taxon>
        <taxon>Chelicerata</taxon>
        <taxon>Arachnida</taxon>
        <taxon>Araneae</taxon>
        <taxon>Araneomorphae</taxon>
        <taxon>Entelegynae</taxon>
        <taxon>Araneoidea</taxon>
        <taxon>Araneidae</taxon>
        <taxon>Araneus</taxon>
    </lineage>
</organism>
<dbReference type="GO" id="GO:0005525">
    <property type="term" value="F:GTP binding"/>
    <property type="evidence" value="ECO:0007669"/>
    <property type="project" value="InterPro"/>
</dbReference>
<evidence type="ECO:0000313" key="3">
    <source>
        <dbReference type="Proteomes" id="UP000499080"/>
    </source>
</evidence>
<keyword evidence="3" id="KW-1185">Reference proteome</keyword>
<dbReference type="GO" id="GO:0003924">
    <property type="term" value="F:GTPase activity"/>
    <property type="evidence" value="ECO:0007669"/>
    <property type="project" value="InterPro"/>
</dbReference>
<dbReference type="InterPro" id="IPR001806">
    <property type="entry name" value="Small_GTPase"/>
</dbReference>
<dbReference type="Gene3D" id="3.40.50.300">
    <property type="entry name" value="P-loop containing nucleotide triphosphate hydrolases"/>
    <property type="match status" value="1"/>
</dbReference>
<evidence type="ECO:0000313" key="2">
    <source>
        <dbReference type="EMBL" id="GBN75669.1"/>
    </source>
</evidence>
<name>A0A4Y2RK79_ARAVE</name>